<name>X0V894_9ZZZZ</name>
<dbReference type="GO" id="GO:0016757">
    <property type="term" value="F:glycosyltransferase activity"/>
    <property type="evidence" value="ECO:0007669"/>
    <property type="project" value="UniProtKB-KW"/>
</dbReference>
<dbReference type="InterPro" id="IPR001173">
    <property type="entry name" value="Glyco_trans_2-like"/>
</dbReference>
<dbReference type="EMBL" id="BARS01018659">
    <property type="protein sequence ID" value="GAF96870.1"/>
    <property type="molecule type" value="Genomic_DNA"/>
</dbReference>
<dbReference type="PANTHER" id="PTHR43179:SF12">
    <property type="entry name" value="GALACTOFURANOSYLTRANSFERASE GLFT2"/>
    <property type="match status" value="1"/>
</dbReference>
<sequence>GFGRIANPEDVPIWHFYTANCSVQRHQIEQVGGFDEDFRHAAFEDMELAYRMKQRGLRFIYRAAAKTYHHHPTTFQQHLARQRITGMSAALFYRKHPELKADVGIAHSSRMTTALKFWEAATEYAFALGVREGITGEEQPGHADIEAMEADPRRAAAGRAWVRDIFGTMDPDKEELIALREELHRMKQDWDRVSSRRLYRWCEGIARAGWSLLRKLGLGRGLGTD</sequence>
<feature type="domain" description="Glycosyltransferase 2-like" evidence="4">
    <location>
        <begin position="12"/>
        <end position="83"/>
    </location>
</feature>
<comment type="similarity">
    <text evidence="1">Belongs to the glycosyltransferase 2 family.</text>
</comment>
<dbReference type="AlphaFoldDB" id="X0V894"/>
<keyword evidence="3" id="KW-0808">Transferase</keyword>
<dbReference type="PANTHER" id="PTHR43179">
    <property type="entry name" value="RHAMNOSYLTRANSFERASE WBBL"/>
    <property type="match status" value="1"/>
</dbReference>
<keyword evidence="2" id="KW-0328">Glycosyltransferase</keyword>
<evidence type="ECO:0000256" key="3">
    <source>
        <dbReference type="ARBA" id="ARBA00022679"/>
    </source>
</evidence>
<gene>
    <name evidence="5" type="ORF">S01H1_30331</name>
</gene>
<accession>X0V894</accession>
<comment type="caution">
    <text evidence="5">The sequence shown here is derived from an EMBL/GenBank/DDBJ whole genome shotgun (WGS) entry which is preliminary data.</text>
</comment>
<feature type="non-terminal residue" evidence="5">
    <location>
        <position position="1"/>
    </location>
</feature>
<protein>
    <recommendedName>
        <fullName evidence="4">Glycosyltransferase 2-like domain-containing protein</fullName>
    </recommendedName>
</protein>
<dbReference type="Gene3D" id="3.90.550.10">
    <property type="entry name" value="Spore Coat Polysaccharide Biosynthesis Protein SpsA, Chain A"/>
    <property type="match status" value="1"/>
</dbReference>
<evidence type="ECO:0000256" key="2">
    <source>
        <dbReference type="ARBA" id="ARBA00022676"/>
    </source>
</evidence>
<organism evidence="5">
    <name type="scientific">marine sediment metagenome</name>
    <dbReference type="NCBI Taxonomy" id="412755"/>
    <lineage>
        <taxon>unclassified sequences</taxon>
        <taxon>metagenomes</taxon>
        <taxon>ecological metagenomes</taxon>
    </lineage>
</organism>
<dbReference type="Pfam" id="PF13632">
    <property type="entry name" value="Glyco_trans_2_3"/>
    <property type="match status" value="1"/>
</dbReference>
<evidence type="ECO:0000256" key="1">
    <source>
        <dbReference type="ARBA" id="ARBA00006739"/>
    </source>
</evidence>
<reference evidence="5" key="1">
    <citation type="journal article" date="2014" name="Front. Microbiol.">
        <title>High frequency of phylogenetically diverse reductive dehalogenase-homologous genes in deep subseafloor sedimentary metagenomes.</title>
        <authorList>
            <person name="Kawai M."/>
            <person name="Futagami T."/>
            <person name="Toyoda A."/>
            <person name="Takaki Y."/>
            <person name="Nishi S."/>
            <person name="Hori S."/>
            <person name="Arai W."/>
            <person name="Tsubouchi T."/>
            <person name="Morono Y."/>
            <person name="Uchiyama I."/>
            <person name="Ito T."/>
            <person name="Fujiyama A."/>
            <person name="Inagaki F."/>
            <person name="Takami H."/>
        </authorList>
    </citation>
    <scope>NUCLEOTIDE SEQUENCE</scope>
    <source>
        <strain evidence="5">Expedition CK06-06</strain>
    </source>
</reference>
<proteinExistence type="inferred from homology"/>
<evidence type="ECO:0000259" key="4">
    <source>
        <dbReference type="Pfam" id="PF13632"/>
    </source>
</evidence>
<evidence type="ECO:0000313" key="5">
    <source>
        <dbReference type="EMBL" id="GAF96870.1"/>
    </source>
</evidence>
<dbReference type="SUPFAM" id="SSF53448">
    <property type="entry name" value="Nucleotide-diphospho-sugar transferases"/>
    <property type="match status" value="1"/>
</dbReference>
<dbReference type="InterPro" id="IPR029044">
    <property type="entry name" value="Nucleotide-diphossugar_trans"/>
</dbReference>